<keyword evidence="3" id="KW-1003">Cell membrane</keyword>
<dbReference type="PANTHER" id="PTHR12428">
    <property type="entry name" value="OXA1"/>
    <property type="match status" value="1"/>
</dbReference>
<evidence type="ECO:0000256" key="10">
    <source>
        <dbReference type="SAM" id="MobiDB-lite"/>
    </source>
</evidence>
<feature type="compositionally biased region" description="Basic residues" evidence="10">
    <location>
        <begin position="273"/>
        <end position="288"/>
    </location>
</feature>
<evidence type="ECO:0000256" key="1">
    <source>
        <dbReference type="ARBA" id="ARBA00004651"/>
    </source>
</evidence>
<evidence type="ECO:0000256" key="7">
    <source>
        <dbReference type="ARBA" id="ARBA00023136"/>
    </source>
</evidence>
<protein>
    <submittedName>
        <fullName evidence="13">YidC/Oxa1 family membrane protein insertase</fullName>
    </submittedName>
</protein>
<evidence type="ECO:0000313" key="13">
    <source>
        <dbReference type="EMBL" id="MYE38419.1"/>
    </source>
</evidence>
<dbReference type="InterPro" id="IPR001708">
    <property type="entry name" value="YidC/ALB3/OXA1/COX18"/>
</dbReference>
<dbReference type="EMBL" id="VXOY01000023">
    <property type="protein sequence ID" value="MYE38419.1"/>
    <property type="molecule type" value="Genomic_DNA"/>
</dbReference>
<comment type="subcellular location">
    <subcellularLocation>
        <location evidence="1">Cell membrane</location>
        <topology evidence="1">Multi-pass membrane protein</topology>
    </subcellularLocation>
    <subcellularLocation>
        <location evidence="9">Membrane</location>
        <topology evidence="9">Multi-pass membrane protein</topology>
    </subcellularLocation>
</comment>
<dbReference type="Proteomes" id="UP000449092">
    <property type="component" value="Unassembled WGS sequence"/>
</dbReference>
<evidence type="ECO:0000256" key="5">
    <source>
        <dbReference type="ARBA" id="ARBA00022927"/>
    </source>
</evidence>
<feature type="transmembrane region" description="Helical" evidence="11">
    <location>
        <begin position="200"/>
        <end position="219"/>
    </location>
</feature>
<dbReference type="CDD" id="cd20070">
    <property type="entry name" value="5TM_YidC_Alb3"/>
    <property type="match status" value="1"/>
</dbReference>
<feature type="transmembrane region" description="Helical" evidence="11">
    <location>
        <begin position="231"/>
        <end position="248"/>
    </location>
</feature>
<accession>A0A845DAD9</accession>
<comment type="caution">
    <text evidence="13">The sequence shown here is derived from an EMBL/GenBank/DDBJ whole genome shotgun (WGS) entry which is preliminary data.</text>
</comment>
<dbReference type="PANTHER" id="PTHR12428:SF65">
    <property type="entry name" value="CYTOCHROME C OXIDASE ASSEMBLY PROTEIN COX18, MITOCHONDRIAL"/>
    <property type="match status" value="1"/>
</dbReference>
<feature type="transmembrane region" description="Helical" evidence="11">
    <location>
        <begin position="20"/>
        <end position="48"/>
    </location>
</feature>
<proteinExistence type="inferred from homology"/>
<evidence type="ECO:0000256" key="8">
    <source>
        <dbReference type="ARBA" id="ARBA00023186"/>
    </source>
</evidence>
<dbReference type="GO" id="GO:0032977">
    <property type="term" value="F:membrane insertase activity"/>
    <property type="evidence" value="ECO:0007669"/>
    <property type="project" value="InterPro"/>
</dbReference>
<keyword evidence="2" id="KW-0813">Transport</keyword>
<evidence type="ECO:0000259" key="12">
    <source>
        <dbReference type="Pfam" id="PF02096"/>
    </source>
</evidence>
<dbReference type="Pfam" id="PF02096">
    <property type="entry name" value="60KD_IMP"/>
    <property type="match status" value="1"/>
</dbReference>
<evidence type="ECO:0000256" key="4">
    <source>
        <dbReference type="ARBA" id="ARBA00022692"/>
    </source>
</evidence>
<name>A0A845DAD9_9BACT</name>
<keyword evidence="4 9" id="KW-0812">Transmembrane</keyword>
<dbReference type="AlphaFoldDB" id="A0A845DAD9"/>
<evidence type="ECO:0000256" key="3">
    <source>
        <dbReference type="ARBA" id="ARBA00022475"/>
    </source>
</evidence>
<organism evidence="13 14">
    <name type="scientific">Candidatus Spechtbacteria bacterium SB0662_bin_43</name>
    <dbReference type="NCBI Taxonomy" id="2604897"/>
    <lineage>
        <taxon>Bacteria</taxon>
        <taxon>Candidatus Spechtiibacteriota</taxon>
    </lineage>
</organism>
<feature type="region of interest" description="Disordered" evidence="10">
    <location>
        <begin position="259"/>
        <end position="288"/>
    </location>
</feature>
<dbReference type="GO" id="GO:0051205">
    <property type="term" value="P:protein insertion into membrane"/>
    <property type="evidence" value="ECO:0007669"/>
    <property type="project" value="TreeGrafter"/>
</dbReference>
<keyword evidence="8" id="KW-0143">Chaperone</keyword>
<evidence type="ECO:0000256" key="2">
    <source>
        <dbReference type="ARBA" id="ARBA00022448"/>
    </source>
</evidence>
<dbReference type="InterPro" id="IPR028055">
    <property type="entry name" value="YidC/Oxa/ALB_C"/>
</dbReference>
<keyword evidence="6 11" id="KW-1133">Transmembrane helix</keyword>
<feature type="transmembrane region" description="Helical" evidence="11">
    <location>
        <begin position="145"/>
        <end position="169"/>
    </location>
</feature>
<evidence type="ECO:0000256" key="9">
    <source>
        <dbReference type="RuleBase" id="RU003945"/>
    </source>
</evidence>
<reference evidence="13 14" key="1">
    <citation type="submission" date="2019-09" db="EMBL/GenBank/DDBJ databases">
        <title>Characterisation of the sponge microbiome using genome-centric metagenomics.</title>
        <authorList>
            <person name="Engelberts J.P."/>
            <person name="Robbins S.J."/>
            <person name="De Goeij J.M."/>
            <person name="Aranda M."/>
            <person name="Bell S.C."/>
            <person name="Webster N.S."/>
        </authorList>
    </citation>
    <scope>NUCLEOTIDE SEQUENCE [LARGE SCALE GENOMIC DNA]</scope>
    <source>
        <strain evidence="13">SB0662_bin_43</strain>
    </source>
</reference>
<evidence type="ECO:0000313" key="14">
    <source>
        <dbReference type="Proteomes" id="UP000449092"/>
    </source>
</evidence>
<keyword evidence="5" id="KW-0653">Protein transport</keyword>
<dbReference type="GO" id="GO:0015031">
    <property type="term" value="P:protein transport"/>
    <property type="evidence" value="ECO:0007669"/>
    <property type="project" value="UniProtKB-KW"/>
</dbReference>
<sequence length="288" mass="32952">MWDFIVSVFDLFIFEPLLNFLVVILNILPYSNLGVAIILVTLVVRFILYPSSKKSLEAQKKIAHIRPKLKEIEEKYKDNRQKRAEAQLALYKEQGVNPLSTLSFPLLIQLPLLIGLYRVFIVDFANSGAQEHLYSFVSYPETIGVYLLSINLSESHWLIAAIAAIAQYFQARSFAQQQMVSSKKTEDKDKKKEPDFQSSLTFSMMYVLPIVIFVFGTGIPSIGSFGGVQGLPAGVSLYWAATTLFSFWQQQRLYSQDQGEEDNEIPVSQETQHKKKTKKKKQKVRRKR</sequence>
<evidence type="ECO:0000256" key="11">
    <source>
        <dbReference type="SAM" id="Phobius"/>
    </source>
</evidence>
<dbReference type="GO" id="GO:0005886">
    <property type="term" value="C:plasma membrane"/>
    <property type="evidence" value="ECO:0007669"/>
    <property type="project" value="UniProtKB-SubCell"/>
</dbReference>
<evidence type="ECO:0000256" key="6">
    <source>
        <dbReference type="ARBA" id="ARBA00022989"/>
    </source>
</evidence>
<dbReference type="InterPro" id="IPR047196">
    <property type="entry name" value="YidC_ALB_C"/>
</dbReference>
<keyword evidence="7 11" id="KW-0472">Membrane</keyword>
<feature type="domain" description="Membrane insertase YidC/Oxa/ALB C-terminal" evidence="12">
    <location>
        <begin position="34"/>
        <end position="251"/>
    </location>
</feature>
<gene>
    <name evidence="13" type="ORF">F4X82_02800</name>
</gene>
<comment type="similarity">
    <text evidence="9">Belongs to the OXA1/ALB3/YidC family.</text>
</comment>
<dbReference type="NCBIfam" id="TIGR03592">
    <property type="entry name" value="yidC_oxa1_cterm"/>
    <property type="match status" value="1"/>
</dbReference>
<feature type="transmembrane region" description="Helical" evidence="11">
    <location>
        <begin position="102"/>
        <end position="125"/>
    </location>
</feature>